<name>A0A6M1SU75_9BACT</name>
<feature type="region of interest" description="Disordered" evidence="1">
    <location>
        <begin position="166"/>
        <end position="281"/>
    </location>
</feature>
<evidence type="ECO:0000256" key="1">
    <source>
        <dbReference type="SAM" id="MobiDB-lite"/>
    </source>
</evidence>
<sequence length="281" mass="29956">MTVINWERIGKVAGKGFLFFLEYCIKISAFVVTGVVLVTNGSFGAKLGSGFSSISPTLRGLFEKAGELSGIAAMIHDYNVMSINAFKAKHGVDAVNSVFAYLDGGIVYIQTVMSNLSSQPISTFFAALLSFGLLFSISLVLRFARQKGQGSYFNRLERRLSERIYSSSRKMTTPASEAKTNSSSISSTGSTKTKSKTASRSRFGSKFSSGSSAGSTSGVKTGSGLSSQLNGNGNGSSVAASNQSKSPNRRKPQPQKSHSFQKAQKTNKHLENYIKSVQNGG</sequence>
<keyword evidence="2" id="KW-0812">Transmembrane</keyword>
<evidence type="ECO:0000256" key="2">
    <source>
        <dbReference type="SAM" id="Phobius"/>
    </source>
</evidence>
<feature type="compositionally biased region" description="Low complexity" evidence="1">
    <location>
        <begin position="200"/>
        <end position="237"/>
    </location>
</feature>
<gene>
    <name evidence="3" type="ORF">G3570_03575</name>
</gene>
<dbReference type="AlphaFoldDB" id="A0A6M1SU75"/>
<evidence type="ECO:0000313" key="4">
    <source>
        <dbReference type="Proteomes" id="UP000473278"/>
    </source>
</evidence>
<protein>
    <submittedName>
        <fullName evidence="3">Uncharacterized protein</fullName>
    </submittedName>
</protein>
<dbReference type="Proteomes" id="UP000473278">
    <property type="component" value="Unassembled WGS sequence"/>
</dbReference>
<organism evidence="3 4">
    <name type="scientific">Halalkalibaculum roseum</name>
    <dbReference type="NCBI Taxonomy" id="2709311"/>
    <lineage>
        <taxon>Bacteria</taxon>
        <taxon>Pseudomonadati</taxon>
        <taxon>Balneolota</taxon>
        <taxon>Balneolia</taxon>
        <taxon>Balneolales</taxon>
        <taxon>Balneolaceae</taxon>
        <taxon>Halalkalibaculum</taxon>
    </lineage>
</organism>
<keyword evidence="2" id="KW-1133">Transmembrane helix</keyword>
<comment type="caution">
    <text evidence="3">The sequence shown here is derived from an EMBL/GenBank/DDBJ whole genome shotgun (WGS) entry which is preliminary data.</text>
</comment>
<feature type="compositionally biased region" description="Low complexity" evidence="1">
    <location>
        <begin position="175"/>
        <end position="192"/>
    </location>
</feature>
<keyword evidence="2" id="KW-0472">Membrane</keyword>
<dbReference type="EMBL" id="JAALLT010000001">
    <property type="protein sequence ID" value="NGP75696.1"/>
    <property type="molecule type" value="Genomic_DNA"/>
</dbReference>
<keyword evidence="4" id="KW-1185">Reference proteome</keyword>
<feature type="transmembrane region" description="Helical" evidence="2">
    <location>
        <begin position="17"/>
        <end position="38"/>
    </location>
</feature>
<dbReference type="RefSeq" id="WP_165139230.1">
    <property type="nucleotide sequence ID" value="NZ_JAALLT010000001.1"/>
</dbReference>
<evidence type="ECO:0000313" key="3">
    <source>
        <dbReference type="EMBL" id="NGP75696.1"/>
    </source>
</evidence>
<feature type="compositionally biased region" description="Polar residues" evidence="1">
    <location>
        <begin position="254"/>
        <end position="264"/>
    </location>
</feature>
<accession>A0A6M1SU75</accession>
<proteinExistence type="predicted"/>
<feature type="transmembrane region" description="Helical" evidence="2">
    <location>
        <begin position="121"/>
        <end position="141"/>
    </location>
</feature>
<reference evidence="3 4" key="1">
    <citation type="submission" date="2020-02" db="EMBL/GenBank/DDBJ databases">
        <title>Balneolaceae bacterium YR4-1, complete genome.</title>
        <authorList>
            <person name="Li Y."/>
            <person name="Wu S."/>
        </authorList>
    </citation>
    <scope>NUCLEOTIDE SEQUENCE [LARGE SCALE GENOMIC DNA]</scope>
    <source>
        <strain evidence="3 4">YR4-1</strain>
    </source>
</reference>